<feature type="transmembrane region" description="Helical" evidence="1">
    <location>
        <begin position="244"/>
        <end position="264"/>
    </location>
</feature>
<reference evidence="3" key="1">
    <citation type="submission" date="2018-05" db="EMBL/GenBank/DDBJ databases">
        <authorList>
            <person name="Li Y."/>
        </authorList>
    </citation>
    <scope>NUCLEOTIDE SEQUENCE [LARGE SCALE GENOMIC DNA]</scope>
    <source>
        <strain evidence="3">sk1b4</strain>
    </source>
</reference>
<comment type="caution">
    <text evidence="2">The sequence shown here is derived from an EMBL/GenBank/DDBJ whole genome shotgun (WGS) entry which is preliminary data.</text>
</comment>
<proteinExistence type="predicted"/>
<sequence>MITDGLMLLGVLMALACLLIVLEKNSGWKVFKYVPGMVFMYLGCALLNTIGVFGNDEAVRAPASDLSKVLLPAMIFLFLFECDLRKIWRLGPKLLMTFAVTVVSIFTGMVLVYFLFQSVLQDESWKALSSLLASWTGGSANMVAVQGILEAPDNIFGYALITDTTMYSLWLMVLFSSVGLASRFNRFTKADTSHLDLTDVIEEDDERPITASSLAVTVFGSLFVAIVAKWVGDHLPELGDVVNATTWTILIVSVLGLVVAVTPLSRTAGARQVGSLMLYMVIGNIASGSDFSAITQAPLYLLVGGLVLLFHALIMIGYAKLTKTDLFTIAVASASNVGGLASAPAVAGSFSQQLIPVGVLFALLGSFLGTFVGLAGAQVMGAF</sequence>
<dbReference type="PANTHER" id="PTHR34289">
    <property type="entry name" value="PROTEIN, PUTATIVE (DUF819)-RELATED"/>
    <property type="match status" value="1"/>
</dbReference>
<feature type="transmembrane region" description="Helical" evidence="1">
    <location>
        <begin position="214"/>
        <end position="232"/>
    </location>
</feature>
<dbReference type="InterPro" id="IPR008537">
    <property type="entry name" value="DUF819"/>
</dbReference>
<organism evidence="2 3">
    <name type="scientific">Ancrocorticia populi</name>
    <dbReference type="NCBI Taxonomy" id="2175228"/>
    <lineage>
        <taxon>Bacteria</taxon>
        <taxon>Bacillati</taxon>
        <taxon>Actinomycetota</taxon>
        <taxon>Actinomycetes</taxon>
        <taxon>Actinomycetales</taxon>
        <taxon>Actinomycetaceae</taxon>
        <taxon>Ancrocorticia</taxon>
    </lineage>
</organism>
<name>A0A2V1KCN0_9ACTO</name>
<dbReference type="PANTHER" id="PTHR34289:SF8">
    <property type="entry name" value="DUF819 DOMAIN-CONTAINING PROTEIN"/>
    <property type="match status" value="1"/>
</dbReference>
<evidence type="ECO:0000313" key="3">
    <source>
        <dbReference type="Proteomes" id="UP000245283"/>
    </source>
</evidence>
<evidence type="ECO:0008006" key="4">
    <source>
        <dbReference type="Google" id="ProtNLM"/>
    </source>
</evidence>
<dbReference type="EMBL" id="QETB01000001">
    <property type="protein sequence ID" value="PWF27139.1"/>
    <property type="molecule type" value="Genomic_DNA"/>
</dbReference>
<gene>
    <name evidence="2" type="ORF">DD236_01675</name>
</gene>
<dbReference type="Pfam" id="PF05684">
    <property type="entry name" value="DUF819"/>
    <property type="match status" value="1"/>
</dbReference>
<feature type="transmembrane region" description="Helical" evidence="1">
    <location>
        <begin position="94"/>
        <end position="116"/>
    </location>
</feature>
<keyword evidence="1" id="KW-1133">Transmembrane helix</keyword>
<feature type="transmembrane region" description="Helical" evidence="1">
    <location>
        <begin position="276"/>
        <end position="294"/>
    </location>
</feature>
<dbReference type="AlphaFoldDB" id="A0A2V1KCN0"/>
<feature type="transmembrane region" description="Helical" evidence="1">
    <location>
        <begin position="300"/>
        <end position="319"/>
    </location>
</feature>
<evidence type="ECO:0000313" key="2">
    <source>
        <dbReference type="EMBL" id="PWF27139.1"/>
    </source>
</evidence>
<keyword evidence="1" id="KW-0472">Membrane</keyword>
<accession>A0A2V1KCN0</accession>
<dbReference type="OrthoDB" id="653763at2"/>
<keyword evidence="3" id="KW-1185">Reference proteome</keyword>
<dbReference type="Proteomes" id="UP000245283">
    <property type="component" value="Unassembled WGS sequence"/>
</dbReference>
<keyword evidence="1" id="KW-0812">Transmembrane</keyword>
<feature type="transmembrane region" description="Helical" evidence="1">
    <location>
        <begin position="6"/>
        <end position="22"/>
    </location>
</feature>
<protein>
    <recommendedName>
        <fullName evidence="4">DUF819 domain-containing protein</fullName>
    </recommendedName>
</protein>
<evidence type="ECO:0000256" key="1">
    <source>
        <dbReference type="SAM" id="Phobius"/>
    </source>
</evidence>
<feature type="transmembrane region" description="Helical" evidence="1">
    <location>
        <begin position="34"/>
        <end position="54"/>
    </location>
</feature>
<dbReference type="RefSeq" id="WP_109092639.1">
    <property type="nucleotide sequence ID" value="NZ_JBQDCU010000193.1"/>
</dbReference>
<feature type="transmembrane region" description="Helical" evidence="1">
    <location>
        <begin position="155"/>
        <end position="180"/>
    </location>
</feature>
<feature type="transmembrane region" description="Helical" evidence="1">
    <location>
        <begin position="326"/>
        <end position="347"/>
    </location>
</feature>
<feature type="transmembrane region" description="Helical" evidence="1">
    <location>
        <begin position="353"/>
        <end position="377"/>
    </location>
</feature>